<keyword evidence="3" id="KW-0378">Hydrolase</keyword>
<gene>
    <name evidence="7" type="primary">RvY_07718-1</name>
    <name evidence="7" type="synonym">RvY_07718.1</name>
    <name evidence="7" type="ORF">RvY_07718</name>
</gene>
<dbReference type="InterPro" id="IPR025661">
    <property type="entry name" value="Pept_asp_AS"/>
</dbReference>
<dbReference type="SUPFAM" id="SSF54001">
    <property type="entry name" value="Cysteine proteinases"/>
    <property type="match status" value="1"/>
</dbReference>
<proteinExistence type="inferred from homology"/>
<name>A0A1D1V990_RAMVA</name>
<dbReference type="Pfam" id="PF00112">
    <property type="entry name" value="Peptidase_C1"/>
    <property type="match status" value="1"/>
</dbReference>
<dbReference type="OrthoDB" id="10058785at2759"/>
<dbReference type="PROSITE" id="PS00139">
    <property type="entry name" value="THIOL_PROTEASE_CYS"/>
    <property type="match status" value="1"/>
</dbReference>
<dbReference type="Gene3D" id="3.90.70.10">
    <property type="entry name" value="Cysteine proteinases"/>
    <property type="match status" value="1"/>
</dbReference>
<dbReference type="STRING" id="947166.A0A1D1V990"/>
<keyword evidence="2" id="KW-0645">Protease</keyword>
<dbReference type="PANTHER" id="PTHR12411">
    <property type="entry name" value="CYSTEINE PROTEASE FAMILY C1-RELATED"/>
    <property type="match status" value="1"/>
</dbReference>
<evidence type="ECO:0000256" key="5">
    <source>
        <dbReference type="SAM" id="SignalP"/>
    </source>
</evidence>
<dbReference type="Proteomes" id="UP000186922">
    <property type="component" value="Unassembled WGS sequence"/>
</dbReference>
<evidence type="ECO:0000256" key="2">
    <source>
        <dbReference type="ARBA" id="ARBA00022670"/>
    </source>
</evidence>
<dbReference type="GO" id="GO:0008234">
    <property type="term" value="F:cysteine-type peptidase activity"/>
    <property type="evidence" value="ECO:0007669"/>
    <property type="project" value="UniProtKB-KW"/>
</dbReference>
<evidence type="ECO:0000259" key="6">
    <source>
        <dbReference type="SMART" id="SM00645"/>
    </source>
</evidence>
<keyword evidence="4" id="KW-0788">Thiol protease</keyword>
<dbReference type="SMART" id="SM00645">
    <property type="entry name" value="Pept_C1"/>
    <property type="match status" value="1"/>
</dbReference>
<keyword evidence="8" id="KW-1185">Reference proteome</keyword>
<evidence type="ECO:0000256" key="1">
    <source>
        <dbReference type="ARBA" id="ARBA00008455"/>
    </source>
</evidence>
<evidence type="ECO:0000256" key="3">
    <source>
        <dbReference type="ARBA" id="ARBA00022801"/>
    </source>
</evidence>
<dbReference type="InterPro" id="IPR000169">
    <property type="entry name" value="Pept_cys_AS"/>
</dbReference>
<dbReference type="AlphaFoldDB" id="A0A1D1V990"/>
<evidence type="ECO:0000313" key="7">
    <source>
        <dbReference type="EMBL" id="GAU96247.1"/>
    </source>
</evidence>
<dbReference type="InterPro" id="IPR000668">
    <property type="entry name" value="Peptidase_C1A_C"/>
</dbReference>
<accession>A0A1D1V990</accession>
<dbReference type="GO" id="GO:0006508">
    <property type="term" value="P:proteolysis"/>
    <property type="evidence" value="ECO:0007669"/>
    <property type="project" value="UniProtKB-KW"/>
</dbReference>
<comment type="similarity">
    <text evidence="1">Belongs to the peptidase C1 family.</text>
</comment>
<feature type="signal peptide" evidence="5">
    <location>
        <begin position="1"/>
        <end position="19"/>
    </location>
</feature>
<comment type="caution">
    <text evidence="7">The sequence shown here is derived from an EMBL/GenBank/DDBJ whole genome shotgun (WGS) entry which is preliminary data.</text>
</comment>
<reference evidence="7 8" key="1">
    <citation type="journal article" date="2016" name="Nat. Commun.">
        <title>Extremotolerant tardigrade genome and improved radiotolerance of human cultured cells by tardigrade-unique protein.</title>
        <authorList>
            <person name="Hashimoto T."/>
            <person name="Horikawa D.D."/>
            <person name="Saito Y."/>
            <person name="Kuwahara H."/>
            <person name="Kozuka-Hata H."/>
            <person name="Shin-I T."/>
            <person name="Minakuchi Y."/>
            <person name="Ohishi K."/>
            <person name="Motoyama A."/>
            <person name="Aizu T."/>
            <person name="Enomoto A."/>
            <person name="Kondo K."/>
            <person name="Tanaka S."/>
            <person name="Hara Y."/>
            <person name="Koshikawa S."/>
            <person name="Sagara H."/>
            <person name="Miura T."/>
            <person name="Yokobori S."/>
            <person name="Miyagawa K."/>
            <person name="Suzuki Y."/>
            <person name="Kubo T."/>
            <person name="Oyama M."/>
            <person name="Kohara Y."/>
            <person name="Fujiyama A."/>
            <person name="Arakawa K."/>
            <person name="Katayama T."/>
            <person name="Toyoda A."/>
            <person name="Kunieda T."/>
        </authorList>
    </citation>
    <scope>NUCLEOTIDE SEQUENCE [LARGE SCALE GENOMIC DNA]</scope>
    <source>
        <strain evidence="7 8">YOKOZUNA-1</strain>
    </source>
</reference>
<keyword evidence="5" id="KW-0732">Signal</keyword>
<sequence length="349" mass="39327">MDWMHAAICLLVIFLGCYASDDSWIARYVNSLPGATWRATIGDQPHNATQKAFRPSAVASSTFILQDHEMDSFPQQPLSRFAAKLLIPESFDARENWPQCESMKEIRDQGGCGSCWAHAVSEVLSDRLCIFSKTGFSYIHMSVQDLISCCRKCGSCNGGVVEYAFEHFKTFGFVTGGDYASRKGCKAYQFSPDTWNETIRVVPKCKRSCYPGYRKTYASDLHKGTSWYVVSKLKVTAALPKDRREIEESERKIQRELMTNGPVTCSLQVYEDLKTYESGVYQHYVGNHTGAHATKIIGWGYDKNLDVPYWTVANSWGPAWGEKGFVRVRRGANECGIESRINAAIPRSY</sequence>
<organism evidence="7 8">
    <name type="scientific">Ramazzottius varieornatus</name>
    <name type="common">Water bear</name>
    <name type="synonym">Tardigrade</name>
    <dbReference type="NCBI Taxonomy" id="947166"/>
    <lineage>
        <taxon>Eukaryota</taxon>
        <taxon>Metazoa</taxon>
        <taxon>Ecdysozoa</taxon>
        <taxon>Tardigrada</taxon>
        <taxon>Eutardigrada</taxon>
        <taxon>Parachela</taxon>
        <taxon>Hypsibioidea</taxon>
        <taxon>Ramazzottiidae</taxon>
        <taxon>Ramazzottius</taxon>
    </lineage>
</organism>
<feature type="domain" description="Peptidase C1A papain C-terminal" evidence="6">
    <location>
        <begin position="87"/>
        <end position="345"/>
    </location>
</feature>
<dbReference type="EMBL" id="BDGG01000003">
    <property type="protein sequence ID" value="GAU96247.1"/>
    <property type="molecule type" value="Genomic_DNA"/>
</dbReference>
<evidence type="ECO:0000313" key="8">
    <source>
        <dbReference type="Proteomes" id="UP000186922"/>
    </source>
</evidence>
<dbReference type="PRINTS" id="PR00705">
    <property type="entry name" value="PAPAIN"/>
</dbReference>
<dbReference type="InterPro" id="IPR038765">
    <property type="entry name" value="Papain-like_cys_pep_sf"/>
</dbReference>
<dbReference type="CDD" id="cd02620">
    <property type="entry name" value="Peptidase_C1A_CathepsinB"/>
    <property type="match status" value="1"/>
</dbReference>
<feature type="chain" id="PRO_5018538485" description="Peptidase C1A papain C-terminal domain-containing protein" evidence="5">
    <location>
        <begin position="20"/>
        <end position="349"/>
    </location>
</feature>
<dbReference type="InterPro" id="IPR013128">
    <property type="entry name" value="Peptidase_C1A"/>
</dbReference>
<protein>
    <recommendedName>
        <fullName evidence="6">Peptidase C1A papain C-terminal domain-containing protein</fullName>
    </recommendedName>
</protein>
<dbReference type="PROSITE" id="PS00640">
    <property type="entry name" value="THIOL_PROTEASE_ASN"/>
    <property type="match status" value="1"/>
</dbReference>
<evidence type="ECO:0000256" key="4">
    <source>
        <dbReference type="ARBA" id="ARBA00022807"/>
    </source>
</evidence>